<keyword evidence="2" id="KW-1185">Reference proteome</keyword>
<reference evidence="1 2" key="1">
    <citation type="submission" date="2018-06" db="EMBL/GenBank/DDBJ databases">
        <title>Azoarcus communis strain SWub3 genome.</title>
        <authorList>
            <person name="Zorraquino Salvo V."/>
            <person name="Toubiana D."/>
            <person name="Blumwald E."/>
        </authorList>
    </citation>
    <scope>NUCLEOTIDE SEQUENCE [LARGE SCALE GENOMIC DNA]</scope>
    <source>
        <strain evidence="1 2">SWub3</strain>
    </source>
</reference>
<accession>A0A323UX47</accession>
<gene>
    <name evidence="1" type="ORF">DNK49_07260</name>
</gene>
<protein>
    <submittedName>
        <fullName evidence="1">DUF302 domain-containing protein</fullName>
    </submittedName>
</protein>
<dbReference type="Proteomes" id="UP000248259">
    <property type="component" value="Unassembled WGS sequence"/>
</dbReference>
<dbReference type="Gene3D" id="3.30.310.70">
    <property type="entry name" value="TT1751-like domain"/>
    <property type="match status" value="1"/>
</dbReference>
<sequence length="179" mass="18937">MVAFVPATASEHLPAITPSPSRRRGACLRLGVGLLSAVLTLFQPAAADPGIVTREIAGAAFEDVAFALSDAIAAEGIGNISTSHFSDMLKRTAPDLGHPPELFADARIYTFCSARAAARLSIESPHHIALCPLSIAVYRIQADSKIIHLGYRHSAATSGGAEVDALLERIVRRTVDTLR</sequence>
<evidence type="ECO:0000313" key="2">
    <source>
        <dbReference type="Proteomes" id="UP000248259"/>
    </source>
</evidence>
<organism evidence="1 2">
    <name type="scientific">Parazoarcus communis SWub3 = DSM 12120</name>
    <dbReference type="NCBI Taxonomy" id="1121029"/>
    <lineage>
        <taxon>Bacteria</taxon>
        <taxon>Pseudomonadati</taxon>
        <taxon>Pseudomonadota</taxon>
        <taxon>Betaproteobacteria</taxon>
        <taxon>Rhodocyclales</taxon>
        <taxon>Zoogloeaceae</taxon>
        <taxon>Parazoarcus</taxon>
    </lineage>
</organism>
<dbReference type="InterPro" id="IPR035923">
    <property type="entry name" value="TT1751-like_sf"/>
</dbReference>
<proteinExistence type="predicted"/>
<dbReference type="EMBL" id="QKOE01000004">
    <property type="protein sequence ID" value="PZA17035.1"/>
    <property type="molecule type" value="Genomic_DNA"/>
</dbReference>
<evidence type="ECO:0000313" key="1">
    <source>
        <dbReference type="EMBL" id="PZA17035.1"/>
    </source>
</evidence>
<comment type="caution">
    <text evidence="1">The sequence shown here is derived from an EMBL/GenBank/DDBJ whole genome shotgun (WGS) entry which is preliminary data.</text>
</comment>
<dbReference type="SUPFAM" id="SSF103247">
    <property type="entry name" value="TT1751-like"/>
    <property type="match status" value="1"/>
</dbReference>
<dbReference type="AlphaFoldDB" id="A0A323UX47"/>
<name>A0A323UX47_9RHOO</name>